<evidence type="ECO:0000313" key="3">
    <source>
        <dbReference type="Proteomes" id="UP000281406"/>
    </source>
</evidence>
<dbReference type="AlphaFoldDB" id="A0A3N0YKF8"/>
<comment type="caution">
    <text evidence="2">The sequence shown here is derived from an EMBL/GenBank/DDBJ whole genome shotgun (WGS) entry which is preliminary data.</text>
</comment>
<feature type="compositionally biased region" description="Basic and acidic residues" evidence="1">
    <location>
        <begin position="17"/>
        <end position="31"/>
    </location>
</feature>
<name>A0A3N0YKF8_ANAGA</name>
<feature type="compositionally biased region" description="Basic residues" evidence="1">
    <location>
        <begin position="7"/>
        <end position="16"/>
    </location>
</feature>
<evidence type="ECO:0000313" key="2">
    <source>
        <dbReference type="EMBL" id="ROL46742.1"/>
    </source>
</evidence>
<reference evidence="2 3" key="1">
    <citation type="submission" date="2018-10" db="EMBL/GenBank/DDBJ databases">
        <title>Genome assembly for a Yunnan-Guizhou Plateau 3E fish, Anabarilius grahami (Regan), and its evolutionary and genetic applications.</title>
        <authorList>
            <person name="Jiang W."/>
        </authorList>
    </citation>
    <scope>NUCLEOTIDE SEQUENCE [LARGE SCALE GENOMIC DNA]</scope>
    <source>
        <strain evidence="2">AG-KIZ</strain>
        <tissue evidence="2">Muscle</tissue>
    </source>
</reference>
<dbReference type="Proteomes" id="UP000281406">
    <property type="component" value="Unassembled WGS sequence"/>
</dbReference>
<feature type="compositionally biased region" description="Polar residues" evidence="1">
    <location>
        <begin position="90"/>
        <end position="103"/>
    </location>
</feature>
<dbReference type="EMBL" id="RJVU01037189">
    <property type="protein sequence ID" value="ROL46742.1"/>
    <property type="molecule type" value="Genomic_DNA"/>
</dbReference>
<proteinExistence type="predicted"/>
<protein>
    <submittedName>
        <fullName evidence="2">Uncharacterized protein</fullName>
    </submittedName>
</protein>
<keyword evidence="3" id="KW-1185">Reference proteome</keyword>
<gene>
    <name evidence="2" type="ORF">DPX16_12635</name>
</gene>
<feature type="region of interest" description="Disordered" evidence="1">
    <location>
        <begin position="90"/>
        <end position="134"/>
    </location>
</feature>
<accession>A0A3N0YKF8</accession>
<sequence>MAEKTSKKSGSHTRPKRPQEVEDFETQRSDIDDPVEDIDYYPPQQEPSSSEEERSGDEDPTPQSTEASQGHKRLHGETYKLLFRLKHCHSSSPRCLTQQVESDGSNDDPEEPTPGPSFQGQPKQGRGVRWRAAQ</sequence>
<feature type="region of interest" description="Disordered" evidence="1">
    <location>
        <begin position="1"/>
        <end position="75"/>
    </location>
</feature>
<evidence type="ECO:0000256" key="1">
    <source>
        <dbReference type="SAM" id="MobiDB-lite"/>
    </source>
</evidence>
<organism evidence="2 3">
    <name type="scientific">Anabarilius grahami</name>
    <name type="common">Kanglang fish</name>
    <name type="synonym">Barilius grahami</name>
    <dbReference type="NCBI Taxonomy" id="495550"/>
    <lineage>
        <taxon>Eukaryota</taxon>
        <taxon>Metazoa</taxon>
        <taxon>Chordata</taxon>
        <taxon>Craniata</taxon>
        <taxon>Vertebrata</taxon>
        <taxon>Euteleostomi</taxon>
        <taxon>Actinopterygii</taxon>
        <taxon>Neopterygii</taxon>
        <taxon>Teleostei</taxon>
        <taxon>Ostariophysi</taxon>
        <taxon>Cypriniformes</taxon>
        <taxon>Xenocyprididae</taxon>
        <taxon>Xenocypridinae</taxon>
        <taxon>Xenocypridinae incertae sedis</taxon>
        <taxon>Anabarilius</taxon>
    </lineage>
</organism>